<dbReference type="EMBL" id="SPDV01000009">
    <property type="protein sequence ID" value="TFI59137.1"/>
    <property type="molecule type" value="Genomic_DNA"/>
</dbReference>
<name>A0A4Y8ZUJ7_9SPHN</name>
<accession>A0A4Y8ZUJ7</accession>
<dbReference type="RefSeq" id="WP_135084868.1">
    <property type="nucleotide sequence ID" value="NZ_SPDV01000009.1"/>
</dbReference>
<dbReference type="AlphaFoldDB" id="A0A4Y8ZUJ7"/>
<evidence type="ECO:0000313" key="2">
    <source>
        <dbReference type="Proteomes" id="UP000298213"/>
    </source>
</evidence>
<dbReference type="Proteomes" id="UP000298213">
    <property type="component" value="Unassembled WGS sequence"/>
</dbReference>
<reference evidence="1 2" key="1">
    <citation type="submission" date="2019-03" db="EMBL/GenBank/DDBJ databases">
        <title>Genome sequence of Sphingomonas sp. 17J27-24.</title>
        <authorList>
            <person name="Kim M."/>
            <person name="Maeng S."/>
            <person name="Sathiyaraj S."/>
        </authorList>
    </citation>
    <scope>NUCLEOTIDE SEQUENCE [LARGE SCALE GENOMIC DNA]</scope>
    <source>
        <strain evidence="1 2">17J27-24</strain>
    </source>
</reference>
<evidence type="ECO:0000313" key="1">
    <source>
        <dbReference type="EMBL" id="TFI59137.1"/>
    </source>
</evidence>
<gene>
    <name evidence="1" type="ORF">E2493_06320</name>
</gene>
<comment type="caution">
    <text evidence="1">The sequence shown here is derived from an EMBL/GenBank/DDBJ whole genome shotgun (WGS) entry which is preliminary data.</text>
</comment>
<protein>
    <submittedName>
        <fullName evidence="1">Uncharacterized protein</fullName>
    </submittedName>
</protein>
<organism evidence="1 2">
    <name type="scientific">Sphingomonas parva</name>
    <dbReference type="NCBI Taxonomy" id="2555898"/>
    <lineage>
        <taxon>Bacteria</taxon>
        <taxon>Pseudomonadati</taxon>
        <taxon>Pseudomonadota</taxon>
        <taxon>Alphaproteobacteria</taxon>
        <taxon>Sphingomonadales</taxon>
        <taxon>Sphingomonadaceae</taxon>
        <taxon>Sphingomonas</taxon>
    </lineage>
</organism>
<proteinExistence type="predicted"/>
<sequence length="127" mass="14363">MFRSIAATCHLPEGEWIMDEDEETVLQPGGRAGAEAVAELARGLGFETEQIEADTEHNSWTFAARKDAAYIHTNVFHMDDEFYVSMDNLPGCIPLGGRRADYVAFTEDLFAAMARDARFSDVRWERR</sequence>
<keyword evidence="2" id="KW-1185">Reference proteome</keyword>